<evidence type="ECO:0000313" key="10">
    <source>
        <dbReference type="EMBL" id="CAG9781848.1"/>
    </source>
</evidence>
<dbReference type="EMBL" id="OU893332">
    <property type="protein sequence ID" value="CAG9781848.1"/>
    <property type="molecule type" value="Genomic_DNA"/>
</dbReference>
<dbReference type="OrthoDB" id="10264220at2759"/>
<evidence type="ECO:0000256" key="1">
    <source>
        <dbReference type="ARBA" id="ARBA00004141"/>
    </source>
</evidence>
<keyword evidence="3 8" id="KW-0813">Transport</keyword>
<dbReference type="AlphaFoldDB" id="A0A9N9MZ03"/>
<evidence type="ECO:0000256" key="4">
    <source>
        <dbReference type="ARBA" id="ARBA00022692"/>
    </source>
</evidence>
<keyword evidence="4 8" id="KW-0812">Transmembrane</keyword>
<dbReference type="GO" id="GO:0051117">
    <property type="term" value="F:ATPase binding"/>
    <property type="evidence" value="ECO:0007669"/>
    <property type="project" value="TreeGrafter"/>
</dbReference>
<keyword evidence="8" id="KW-0375">Hydrogen ion transport</keyword>
<evidence type="ECO:0000256" key="9">
    <source>
        <dbReference type="SAM" id="Coils"/>
    </source>
</evidence>
<gene>
    <name evidence="10" type="ORF">DIATSA_LOCUS166</name>
</gene>
<keyword evidence="9" id="KW-0175">Coiled coil</keyword>
<evidence type="ECO:0000256" key="2">
    <source>
        <dbReference type="ARBA" id="ARBA00009904"/>
    </source>
</evidence>
<feature type="coiled-coil region" evidence="9">
    <location>
        <begin position="86"/>
        <end position="113"/>
    </location>
</feature>
<comment type="function">
    <text evidence="8">Essential component of the vacuolar proton pump (V-ATPase), a multimeric enzyme that catalyzes the translocation of protons across the membranes. Required for assembly and activity of the V-ATPase.</text>
</comment>
<organism evidence="10 11">
    <name type="scientific">Diatraea saccharalis</name>
    <name type="common">sugarcane borer</name>
    <dbReference type="NCBI Taxonomy" id="40085"/>
    <lineage>
        <taxon>Eukaryota</taxon>
        <taxon>Metazoa</taxon>
        <taxon>Ecdysozoa</taxon>
        <taxon>Arthropoda</taxon>
        <taxon>Hexapoda</taxon>
        <taxon>Insecta</taxon>
        <taxon>Pterygota</taxon>
        <taxon>Neoptera</taxon>
        <taxon>Endopterygota</taxon>
        <taxon>Lepidoptera</taxon>
        <taxon>Glossata</taxon>
        <taxon>Ditrysia</taxon>
        <taxon>Pyraloidea</taxon>
        <taxon>Crambidae</taxon>
        <taxon>Crambinae</taxon>
        <taxon>Diatraea</taxon>
    </lineage>
</organism>
<evidence type="ECO:0000256" key="5">
    <source>
        <dbReference type="ARBA" id="ARBA00022989"/>
    </source>
</evidence>
<protein>
    <recommendedName>
        <fullName evidence="8">V-type proton ATPase subunit a</fullName>
    </recommendedName>
</protein>
<dbReference type="PANTHER" id="PTHR11629:SF61">
    <property type="entry name" value="V-TYPE PROTON ATPASE SUBUNIT A"/>
    <property type="match status" value="1"/>
</dbReference>
<feature type="transmembrane region" description="Helical" evidence="8">
    <location>
        <begin position="390"/>
        <end position="413"/>
    </location>
</feature>
<comment type="caution">
    <text evidence="8">Lacks conserved residue(s) required for the propagation of feature annotation.</text>
</comment>
<dbReference type="InterPro" id="IPR002490">
    <property type="entry name" value="V-ATPase_116kDa_su"/>
</dbReference>
<accession>A0A9N9MZ03</accession>
<keyword evidence="6 8" id="KW-0406">Ion transport</keyword>
<comment type="subcellular location">
    <subcellularLocation>
        <location evidence="1">Membrane</location>
        <topology evidence="1">Multi-pass membrane protein</topology>
    </subcellularLocation>
</comment>
<dbReference type="Proteomes" id="UP001153714">
    <property type="component" value="Chromosome 1"/>
</dbReference>
<evidence type="ECO:0000256" key="3">
    <source>
        <dbReference type="ARBA" id="ARBA00022448"/>
    </source>
</evidence>
<sequence length="512" mass="58958">MTQCDLFLQPEAAFQTLSDLGEMECIQFLDQPKEDSQTFQRNYMAEVRRFDAMERQLRYLEMEATNANIKIPKAKDEPNALNPKETLDLENLLDEWEEDVDEMSTNEASLLQNYVDLVELEYVLGTIGPLLGDGEEESKLGKQITTAAPYLLQGGHLFIFTGVVRRSRSFPFEMMLWRISRGNIYYRQANEDKVVFYPTLGQEVRRVAFLVICQGEELSTRAEKVCNGFRAKLYPIPKNSAEREELLYKVGIAINDLEQVVKKTKYHRCKALRVVAKDWSRFSIKVKKAAAIYHNLNRFNFDVTKNCLIGRCWVAEKDLNKIQTCLDKNTKQAGTNIPSFMTKRETTDMPPTYFRLNKFTAGFQNLINAYGAATYKELNPGIYTIITFPFLFALMFGDLGHGILLVAFSSWMIHGEKDFIKQKSTNEIWNIMFGGRYVILLLGLFSMYTGFLYNDLFGRVMNFPGSWLSFVMTSKMSDDEVAGKETLELNPKNSRPYIWGNDPVWAVIFLNM</sequence>
<reference evidence="10" key="1">
    <citation type="submission" date="2021-12" db="EMBL/GenBank/DDBJ databases">
        <authorList>
            <person name="King R."/>
        </authorList>
    </citation>
    <scope>NUCLEOTIDE SEQUENCE</scope>
</reference>
<reference evidence="10" key="2">
    <citation type="submission" date="2022-10" db="EMBL/GenBank/DDBJ databases">
        <authorList>
            <consortium name="ENA_rothamsted_submissions"/>
            <consortium name="culmorum"/>
            <person name="King R."/>
        </authorList>
    </citation>
    <scope>NUCLEOTIDE SEQUENCE</scope>
</reference>
<evidence type="ECO:0000256" key="7">
    <source>
        <dbReference type="ARBA" id="ARBA00023136"/>
    </source>
</evidence>
<evidence type="ECO:0000256" key="8">
    <source>
        <dbReference type="RuleBase" id="RU361189"/>
    </source>
</evidence>
<name>A0A9N9MZ03_9NEOP</name>
<evidence type="ECO:0000256" key="6">
    <source>
        <dbReference type="ARBA" id="ARBA00023065"/>
    </source>
</evidence>
<dbReference type="GO" id="GO:0033179">
    <property type="term" value="C:proton-transporting V-type ATPase, V0 domain"/>
    <property type="evidence" value="ECO:0007669"/>
    <property type="project" value="InterPro"/>
</dbReference>
<dbReference type="GO" id="GO:0007035">
    <property type="term" value="P:vacuolar acidification"/>
    <property type="evidence" value="ECO:0007669"/>
    <property type="project" value="TreeGrafter"/>
</dbReference>
<dbReference type="GO" id="GO:0046961">
    <property type="term" value="F:proton-transporting ATPase activity, rotational mechanism"/>
    <property type="evidence" value="ECO:0007669"/>
    <property type="project" value="InterPro"/>
</dbReference>
<keyword evidence="5 8" id="KW-1133">Transmembrane helix</keyword>
<comment type="similarity">
    <text evidence="2 8">Belongs to the V-ATPase 116 kDa subunit family.</text>
</comment>
<evidence type="ECO:0000313" key="11">
    <source>
        <dbReference type="Proteomes" id="UP001153714"/>
    </source>
</evidence>
<dbReference type="GO" id="GO:0016471">
    <property type="term" value="C:vacuolar proton-transporting V-type ATPase complex"/>
    <property type="evidence" value="ECO:0007669"/>
    <property type="project" value="TreeGrafter"/>
</dbReference>
<proteinExistence type="inferred from homology"/>
<keyword evidence="7 8" id="KW-0472">Membrane</keyword>
<dbReference type="Pfam" id="PF01496">
    <property type="entry name" value="V_ATPase_I"/>
    <property type="match status" value="1"/>
</dbReference>
<feature type="transmembrane region" description="Helical" evidence="8">
    <location>
        <begin position="434"/>
        <end position="453"/>
    </location>
</feature>
<dbReference type="GO" id="GO:0005886">
    <property type="term" value="C:plasma membrane"/>
    <property type="evidence" value="ECO:0007669"/>
    <property type="project" value="TreeGrafter"/>
</dbReference>
<dbReference type="PANTHER" id="PTHR11629">
    <property type="entry name" value="VACUOLAR PROTON ATPASES"/>
    <property type="match status" value="1"/>
</dbReference>
<keyword evidence="11" id="KW-1185">Reference proteome</keyword>